<proteinExistence type="predicted"/>
<dbReference type="InterPro" id="IPR011059">
    <property type="entry name" value="Metal-dep_hydrolase_composite"/>
</dbReference>
<dbReference type="InterPro" id="IPR050378">
    <property type="entry name" value="Metallo-dep_Hydrolases_sf"/>
</dbReference>
<organism evidence="3 4">
    <name type="scientific">Variovorax rhizosphaerae</name>
    <dbReference type="NCBI Taxonomy" id="1836200"/>
    <lineage>
        <taxon>Bacteria</taxon>
        <taxon>Pseudomonadati</taxon>
        <taxon>Pseudomonadota</taxon>
        <taxon>Betaproteobacteria</taxon>
        <taxon>Burkholderiales</taxon>
        <taxon>Comamonadaceae</taxon>
        <taxon>Variovorax</taxon>
    </lineage>
</organism>
<dbReference type="SUPFAM" id="SSF51338">
    <property type="entry name" value="Composite domain of metallo-dependent hydrolases"/>
    <property type="match status" value="1"/>
</dbReference>
<dbReference type="EMBL" id="JBBKZT010000038">
    <property type="protein sequence ID" value="MEJ8852379.1"/>
    <property type="molecule type" value="Genomic_DNA"/>
</dbReference>
<dbReference type="InterPro" id="IPR032466">
    <property type="entry name" value="Metal_Hydrolase"/>
</dbReference>
<gene>
    <name evidence="3" type="ORF">WKW82_37550</name>
</gene>
<keyword evidence="4" id="KW-1185">Reference proteome</keyword>
<dbReference type="Proteomes" id="UP001385892">
    <property type="component" value="Unassembled WGS sequence"/>
</dbReference>
<protein>
    <submittedName>
        <fullName evidence="3">Amidohydrolase family protein</fullName>
    </submittedName>
</protein>
<dbReference type="InterPro" id="IPR013108">
    <property type="entry name" value="Amidohydro_3"/>
</dbReference>
<accession>A0ABU8WZP1</accession>
<dbReference type="PANTHER" id="PTHR11647">
    <property type="entry name" value="HYDRANTOINASE/DIHYDROPYRIMIDINASE FAMILY MEMBER"/>
    <property type="match status" value="1"/>
</dbReference>
<evidence type="ECO:0000256" key="1">
    <source>
        <dbReference type="SAM" id="MobiDB-lite"/>
    </source>
</evidence>
<dbReference type="RefSeq" id="WP_340348328.1">
    <property type="nucleotide sequence ID" value="NZ_JBBKZT010000038.1"/>
</dbReference>
<comment type="caution">
    <text evidence="3">The sequence shown here is derived from an EMBL/GenBank/DDBJ whole genome shotgun (WGS) entry which is preliminary data.</text>
</comment>
<dbReference type="Gene3D" id="3.20.20.140">
    <property type="entry name" value="Metal-dependent hydrolases"/>
    <property type="match status" value="2"/>
</dbReference>
<reference evidence="3 4" key="1">
    <citation type="submission" date="2024-03" db="EMBL/GenBank/DDBJ databases">
        <title>Novel species of the genus Variovorax.</title>
        <authorList>
            <person name="Liu Q."/>
            <person name="Xin Y.-H."/>
        </authorList>
    </citation>
    <scope>NUCLEOTIDE SEQUENCE [LARGE SCALE GENOMIC DNA]</scope>
    <source>
        <strain evidence="3 4">KACC 18900</strain>
    </source>
</reference>
<evidence type="ECO:0000313" key="3">
    <source>
        <dbReference type="EMBL" id="MEJ8852379.1"/>
    </source>
</evidence>
<name>A0ABU8WZP1_9BURK</name>
<evidence type="ECO:0000313" key="4">
    <source>
        <dbReference type="Proteomes" id="UP001385892"/>
    </source>
</evidence>
<sequence>MQHDLLIENGTLVDGTGAAPYTADIAVRDGKISAISRTPGALAGTARETVDAQGAWVTPGFIDIHTHYDGQATWDDCFSPSIHHGVTTVVMGNCGVGFAPVRPGHEDDLVKLMEGVEDIPGAALHEGIRWDWESFTQYMDALAATPRSLDYLVQVPHDPLRMYVMGERAVAQQAATAEDIAAMRALLREALEAGAAGFSTGRSDNHRTSDGLETPASEASAAELTAIVSAFEGLQHGVVQCVSDFDLLRGPENFDREFTLVEQIARACGRPLSMTWLQRDPGGEQYLAIRDRVEAGVAQGLPLYLQTAARGIGVINGLDASFHPFMGFPGYKEIAHLPLAERAAAMREPARKARILSEKSARLAGDGTAIPPLVDELLARIDMISGRMFPLGPSPDYEPSVMQSFLVRAKQAGIKPLEALYDHLAGGDGDHLIYFPIFNYNGGSLDVLGEMLQHPRALAGLSDSGAHVGTVCDASFTTFMLTHWARDRKQGRLPLETVVQMLTQRNARYLGLQDRGTLEVGMRADLNVIDPQALGVGAPKLVADLPAGGKRFLQKATGYRGTWVAGQAVQRDGAITPARPGRLVRLGQ</sequence>
<dbReference type="Pfam" id="PF07969">
    <property type="entry name" value="Amidohydro_3"/>
    <property type="match status" value="1"/>
</dbReference>
<dbReference type="PANTHER" id="PTHR11647:SF1">
    <property type="entry name" value="COLLAPSIN RESPONSE MEDIATOR PROTEIN"/>
    <property type="match status" value="1"/>
</dbReference>
<feature type="domain" description="Amidohydrolase 3" evidence="2">
    <location>
        <begin position="48"/>
        <end position="569"/>
    </location>
</feature>
<feature type="region of interest" description="Disordered" evidence="1">
    <location>
        <begin position="197"/>
        <end position="216"/>
    </location>
</feature>
<evidence type="ECO:0000259" key="2">
    <source>
        <dbReference type="Pfam" id="PF07969"/>
    </source>
</evidence>
<dbReference type="SUPFAM" id="SSF51556">
    <property type="entry name" value="Metallo-dependent hydrolases"/>
    <property type="match status" value="1"/>
</dbReference>